<gene>
    <name evidence="4" type="ORF">Taro_045731</name>
</gene>
<dbReference type="EMBL" id="NMUH01005461">
    <property type="protein sequence ID" value="MQM12811.1"/>
    <property type="molecule type" value="Genomic_DNA"/>
</dbReference>
<keyword evidence="1" id="KW-0863">Zinc-finger</keyword>
<keyword evidence="1" id="KW-0862">Zinc</keyword>
<keyword evidence="5" id="KW-1185">Reference proteome</keyword>
<dbReference type="GO" id="GO:0003676">
    <property type="term" value="F:nucleic acid binding"/>
    <property type="evidence" value="ECO:0007669"/>
    <property type="project" value="InterPro"/>
</dbReference>
<feature type="chain" id="PRO_5032596102" description="CCHC-type domain-containing protein" evidence="2">
    <location>
        <begin position="22"/>
        <end position="133"/>
    </location>
</feature>
<reference evidence="4" key="1">
    <citation type="submission" date="2017-07" db="EMBL/GenBank/DDBJ databases">
        <title>Taro Niue Genome Assembly and Annotation.</title>
        <authorList>
            <person name="Atibalentja N."/>
            <person name="Keating K."/>
            <person name="Fields C.J."/>
        </authorList>
    </citation>
    <scope>NUCLEOTIDE SEQUENCE</scope>
    <source>
        <strain evidence="4">Niue_2</strain>
        <tissue evidence="4">Leaf</tissue>
    </source>
</reference>
<dbReference type="GO" id="GO:0008270">
    <property type="term" value="F:zinc ion binding"/>
    <property type="evidence" value="ECO:0007669"/>
    <property type="project" value="UniProtKB-KW"/>
</dbReference>
<name>A0A843X369_COLES</name>
<sequence length="133" mass="14224">MKHFWALFFSVLLVLGWRVDGLQPWNASGMSYGQDVAGALHVGLTLIRSAAAKGAERGGGALGSYPSLTCFGCGQRGHIRRFCPSGRVAPDAQGEMFQSGWKAVFCGGGEGETGDEDYWQQEMLGCGVPSEYL</sequence>
<evidence type="ECO:0000259" key="3">
    <source>
        <dbReference type="PROSITE" id="PS50158"/>
    </source>
</evidence>
<dbReference type="PROSITE" id="PS50158">
    <property type="entry name" value="ZF_CCHC"/>
    <property type="match status" value="1"/>
</dbReference>
<dbReference type="SUPFAM" id="SSF57756">
    <property type="entry name" value="Retrovirus zinc finger-like domains"/>
    <property type="match status" value="1"/>
</dbReference>
<protein>
    <recommendedName>
        <fullName evidence="3">CCHC-type domain-containing protein</fullName>
    </recommendedName>
</protein>
<keyword evidence="2" id="KW-0732">Signal</keyword>
<evidence type="ECO:0000256" key="1">
    <source>
        <dbReference type="PROSITE-ProRule" id="PRU00047"/>
    </source>
</evidence>
<dbReference type="OrthoDB" id="10072641at2759"/>
<comment type="caution">
    <text evidence="4">The sequence shown here is derived from an EMBL/GenBank/DDBJ whole genome shotgun (WGS) entry which is preliminary data.</text>
</comment>
<dbReference type="SMART" id="SM00343">
    <property type="entry name" value="ZnF_C2HC"/>
    <property type="match status" value="1"/>
</dbReference>
<dbReference type="InterPro" id="IPR036875">
    <property type="entry name" value="Znf_CCHC_sf"/>
</dbReference>
<accession>A0A843X369</accession>
<evidence type="ECO:0000313" key="5">
    <source>
        <dbReference type="Proteomes" id="UP000652761"/>
    </source>
</evidence>
<organism evidence="4 5">
    <name type="scientific">Colocasia esculenta</name>
    <name type="common">Wild taro</name>
    <name type="synonym">Arum esculentum</name>
    <dbReference type="NCBI Taxonomy" id="4460"/>
    <lineage>
        <taxon>Eukaryota</taxon>
        <taxon>Viridiplantae</taxon>
        <taxon>Streptophyta</taxon>
        <taxon>Embryophyta</taxon>
        <taxon>Tracheophyta</taxon>
        <taxon>Spermatophyta</taxon>
        <taxon>Magnoliopsida</taxon>
        <taxon>Liliopsida</taxon>
        <taxon>Araceae</taxon>
        <taxon>Aroideae</taxon>
        <taxon>Colocasieae</taxon>
        <taxon>Colocasia</taxon>
    </lineage>
</organism>
<dbReference type="Proteomes" id="UP000652761">
    <property type="component" value="Unassembled WGS sequence"/>
</dbReference>
<dbReference type="InterPro" id="IPR001878">
    <property type="entry name" value="Znf_CCHC"/>
</dbReference>
<evidence type="ECO:0000256" key="2">
    <source>
        <dbReference type="SAM" id="SignalP"/>
    </source>
</evidence>
<dbReference type="Gene3D" id="4.10.60.10">
    <property type="entry name" value="Zinc finger, CCHC-type"/>
    <property type="match status" value="1"/>
</dbReference>
<proteinExistence type="predicted"/>
<keyword evidence="1" id="KW-0479">Metal-binding</keyword>
<dbReference type="AlphaFoldDB" id="A0A843X369"/>
<feature type="domain" description="CCHC-type" evidence="3">
    <location>
        <begin position="70"/>
        <end position="85"/>
    </location>
</feature>
<feature type="signal peptide" evidence="2">
    <location>
        <begin position="1"/>
        <end position="21"/>
    </location>
</feature>
<evidence type="ECO:0000313" key="4">
    <source>
        <dbReference type="EMBL" id="MQM12811.1"/>
    </source>
</evidence>